<sequence length="135" mass="13387">MLSVADSGASAASPTSCPANGRHATAPTRHPYVVTCNGLATPRAGFCATTPPAYATAASRHSTTPSTDDPPSPDIDSPTVTAPANDTAIPASSLGGIESPSSRAPSSAMRIGPMFTTSAAVPASTCCSPQLRATM</sequence>
<evidence type="ECO:0000256" key="1">
    <source>
        <dbReference type="SAM" id="MobiDB-lite"/>
    </source>
</evidence>
<name>A0AAT9HSA4_9ACTN</name>
<dbReference type="EMBL" id="AP035768">
    <property type="protein sequence ID" value="BFO20191.1"/>
    <property type="molecule type" value="Genomic_DNA"/>
</dbReference>
<feature type="compositionally biased region" description="Low complexity" evidence="1">
    <location>
        <begin position="99"/>
        <end position="109"/>
    </location>
</feature>
<reference evidence="2" key="1">
    <citation type="submission" date="2024-06" db="EMBL/GenBank/DDBJ databases">
        <authorList>
            <consortium name="consrtm"/>
            <person name="Uemura M."/>
            <person name="Terahara T."/>
        </authorList>
    </citation>
    <scope>NUCLEOTIDE SEQUENCE</scope>
    <source>
        <strain evidence="2">KM77-8</strain>
    </source>
</reference>
<gene>
    <name evidence="2" type="ORF">SHKM778_65790</name>
</gene>
<feature type="compositionally biased region" description="Low complexity" evidence="1">
    <location>
        <begin position="54"/>
        <end position="67"/>
    </location>
</feature>
<feature type="region of interest" description="Disordered" evidence="1">
    <location>
        <begin position="1"/>
        <end position="29"/>
    </location>
</feature>
<accession>A0AAT9HSA4</accession>
<reference evidence="2" key="2">
    <citation type="submission" date="2024-07" db="EMBL/GenBank/DDBJ databases">
        <title>Streptomyces haneummycinica sp. nov., a new antibiotic-producing actinobacterium isolated from marine sediment.</title>
        <authorList>
            <person name="Uemura M."/>
            <person name="Hamada M."/>
            <person name="Hirano S."/>
            <person name="Kobayashi K."/>
            <person name="Ohshiro T."/>
            <person name="Kobayashi T."/>
            <person name="Terahara T."/>
        </authorList>
    </citation>
    <scope>NUCLEOTIDE SEQUENCE</scope>
    <source>
        <strain evidence="2">KM77-8</strain>
    </source>
</reference>
<organism evidence="2">
    <name type="scientific">Streptomyces haneummycinicus</name>
    <dbReference type="NCBI Taxonomy" id="3074435"/>
    <lineage>
        <taxon>Bacteria</taxon>
        <taxon>Bacillati</taxon>
        <taxon>Actinomycetota</taxon>
        <taxon>Actinomycetes</taxon>
        <taxon>Kitasatosporales</taxon>
        <taxon>Streptomycetaceae</taxon>
        <taxon>Streptomyces</taxon>
    </lineage>
</organism>
<evidence type="ECO:0000313" key="2">
    <source>
        <dbReference type="EMBL" id="BFO20191.1"/>
    </source>
</evidence>
<protein>
    <submittedName>
        <fullName evidence="2">Uncharacterized protein</fullName>
    </submittedName>
</protein>
<dbReference type="AlphaFoldDB" id="A0AAT9HSA4"/>
<feature type="region of interest" description="Disordered" evidence="1">
    <location>
        <begin position="54"/>
        <end position="109"/>
    </location>
</feature>
<proteinExistence type="predicted"/>